<accession>A0A821KYB0</accession>
<evidence type="ECO:0000313" key="1">
    <source>
        <dbReference type="EMBL" id="CAF4742646.1"/>
    </source>
</evidence>
<sequence length="80" mass="8968">MATTITVDLSNDDERKSIIQTPVEHQSALHPPTKIFKGFPIKIIQTIEADRRQRCSPIPQSLSDFIIITPPSIEISPDDD</sequence>
<dbReference type="AlphaFoldDB" id="A0A821KYB0"/>
<evidence type="ECO:0000313" key="2">
    <source>
        <dbReference type="Proteomes" id="UP000663873"/>
    </source>
</evidence>
<feature type="non-terminal residue" evidence="1">
    <location>
        <position position="80"/>
    </location>
</feature>
<comment type="caution">
    <text evidence="1">The sequence shown here is derived from an EMBL/GenBank/DDBJ whole genome shotgun (WGS) entry which is preliminary data.</text>
</comment>
<protein>
    <submittedName>
        <fullName evidence="1">Uncharacterized protein</fullName>
    </submittedName>
</protein>
<dbReference type="Proteomes" id="UP000663873">
    <property type="component" value="Unassembled WGS sequence"/>
</dbReference>
<name>A0A821KYB0_9BILA</name>
<organism evidence="1 2">
    <name type="scientific">Rotaria socialis</name>
    <dbReference type="NCBI Taxonomy" id="392032"/>
    <lineage>
        <taxon>Eukaryota</taxon>
        <taxon>Metazoa</taxon>
        <taxon>Spiralia</taxon>
        <taxon>Gnathifera</taxon>
        <taxon>Rotifera</taxon>
        <taxon>Eurotatoria</taxon>
        <taxon>Bdelloidea</taxon>
        <taxon>Philodinida</taxon>
        <taxon>Philodinidae</taxon>
        <taxon>Rotaria</taxon>
    </lineage>
</organism>
<reference evidence="1" key="1">
    <citation type="submission" date="2021-02" db="EMBL/GenBank/DDBJ databases">
        <authorList>
            <person name="Nowell W R."/>
        </authorList>
    </citation>
    <scope>NUCLEOTIDE SEQUENCE</scope>
</reference>
<proteinExistence type="predicted"/>
<dbReference type="EMBL" id="CAJOBP010039418">
    <property type="protein sequence ID" value="CAF4742646.1"/>
    <property type="molecule type" value="Genomic_DNA"/>
</dbReference>
<gene>
    <name evidence="1" type="ORF">UJA718_LOCUS38468</name>
</gene>
<keyword evidence="2" id="KW-1185">Reference proteome</keyword>